<proteinExistence type="predicted"/>
<keyword evidence="1" id="KW-0812">Transmembrane</keyword>
<evidence type="ECO:0000256" key="1">
    <source>
        <dbReference type="SAM" id="Phobius"/>
    </source>
</evidence>
<dbReference type="InterPro" id="IPR000620">
    <property type="entry name" value="EamA_dom"/>
</dbReference>
<keyword evidence="4" id="KW-1185">Reference proteome</keyword>
<sequence>MLVSQRALTTVPAETLTAFVLPAAALSFLVFGAGTGSLTMPATPRGWGAIGGIAVLATVVPVLTFFAGIAKIGASRASVISTAEPGVTVGLEALVLGEPVSVVTVVGGTLVVAGVLLIQREETV</sequence>
<dbReference type="Proteomes" id="UP001596118">
    <property type="component" value="Unassembled WGS sequence"/>
</dbReference>
<evidence type="ECO:0000259" key="2">
    <source>
        <dbReference type="Pfam" id="PF00892"/>
    </source>
</evidence>
<accession>A0ABD5QZH3</accession>
<keyword evidence="1" id="KW-1133">Transmembrane helix</keyword>
<comment type="caution">
    <text evidence="3">The sequence shown here is derived from an EMBL/GenBank/DDBJ whole genome shotgun (WGS) entry which is preliminary data.</text>
</comment>
<name>A0ABD5QZH3_9EURY</name>
<evidence type="ECO:0000313" key="4">
    <source>
        <dbReference type="Proteomes" id="UP001596118"/>
    </source>
</evidence>
<dbReference type="AlphaFoldDB" id="A0ABD5QZH3"/>
<feature type="transmembrane region" description="Helical" evidence="1">
    <location>
        <begin position="16"/>
        <end position="35"/>
    </location>
</feature>
<dbReference type="EMBL" id="JBHSKY010000004">
    <property type="protein sequence ID" value="MFC5277984.1"/>
    <property type="molecule type" value="Genomic_DNA"/>
</dbReference>
<keyword evidence="1" id="KW-0472">Membrane</keyword>
<feature type="domain" description="EamA" evidence="2">
    <location>
        <begin position="2"/>
        <end position="118"/>
    </location>
</feature>
<organism evidence="3 4">
    <name type="scientific">Halorubrum rubrum</name>
    <dbReference type="NCBI Taxonomy" id="1126240"/>
    <lineage>
        <taxon>Archaea</taxon>
        <taxon>Methanobacteriati</taxon>
        <taxon>Methanobacteriota</taxon>
        <taxon>Stenosarchaea group</taxon>
        <taxon>Halobacteria</taxon>
        <taxon>Halobacteriales</taxon>
        <taxon>Haloferacaceae</taxon>
        <taxon>Halorubrum</taxon>
    </lineage>
</organism>
<dbReference type="SUPFAM" id="SSF103481">
    <property type="entry name" value="Multidrug resistance efflux transporter EmrE"/>
    <property type="match status" value="1"/>
</dbReference>
<dbReference type="Pfam" id="PF00892">
    <property type="entry name" value="EamA"/>
    <property type="match status" value="1"/>
</dbReference>
<feature type="transmembrane region" description="Helical" evidence="1">
    <location>
        <begin position="100"/>
        <end position="118"/>
    </location>
</feature>
<feature type="transmembrane region" description="Helical" evidence="1">
    <location>
        <begin position="47"/>
        <end position="69"/>
    </location>
</feature>
<dbReference type="InterPro" id="IPR037185">
    <property type="entry name" value="EmrE-like"/>
</dbReference>
<evidence type="ECO:0000313" key="3">
    <source>
        <dbReference type="EMBL" id="MFC5277984.1"/>
    </source>
</evidence>
<protein>
    <submittedName>
        <fullName evidence="3">DMT family transporter</fullName>
    </submittedName>
</protein>
<gene>
    <name evidence="3" type="ORF">ACFPM1_04265</name>
</gene>
<reference evidence="3 4" key="1">
    <citation type="journal article" date="2019" name="Int. J. Syst. Evol. Microbiol.">
        <title>The Global Catalogue of Microorganisms (GCM) 10K type strain sequencing project: providing services to taxonomists for standard genome sequencing and annotation.</title>
        <authorList>
            <consortium name="The Broad Institute Genomics Platform"/>
            <consortium name="The Broad Institute Genome Sequencing Center for Infectious Disease"/>
            <person name="Wu L."/>
            <person name="Ma J."/>
        </authorList>
    </citation>
    <scope>NUCLEOTIDE SEQUENCE [LARGE SCALE GENOMIC DNA]</scope>
    <source>
        <strain evidence="3 4">CGMCC 1.12124</strain>
    </source>
</reference>
<dbReference type="RefSeq" id="WP_379787097.1">
    <property type="nucleotide sequence ID" value="NZ_JANHDM010000012.1"/>
</dbReference>